<keyword evidence="1" id="KW-1185">Reference proteome</keyword>
<proteinExistence type="predicted"/>
<evidence type="ECO:0000313" key="2">
    <source>
        <dbReference type="RefSeq" id="WP_051378709.1"/>
    </source>
</evidence>
<dbReference type="Gene3D" id="3.10.129.10">
    <property type="entry name" value="Hotdog Thioesterase"/>
    <property type="match status" value="1"/>
</dbReference>
<organism evidence="1 2">
    <name type="scientific">Derxia gummosa DSM 723</name>
    <dbReference type="NCBI Taxonomy" id="1121388"/>
    <lineage>
        <taxon>Bacteria</taxon>
        <taxon>Pseudomonadati</taxon>
        <taxon>Pseudomonadota</taxon>
        <taxon>Betaproteobacteria</taxon>
        <taxon>Burkholderiales</taxon>
        <taxon>Alcaligenaceae</taxon>
        <taxon>Derxia</taxon>
    </lineage>
</organism>
<protein>
    <submittedName>
        <fullName evidence="2">Pnap_2097 family protein</fullName>
    </submittedName>
</protein>
<sequence>MSGGPRSVGADVAALPATASAPAPAGPATAVRIGMPQLAHAGLSEHWLLRECGDRHWCALAARLGLADPVFADDAGRTAYAAFLGLRLTGARLAEVREHDRLVIDTRLLRLAPARHLSVHGLAVNGRPVGRLELLSTFVRRAAAGDNRSVTRVSVPADAALDGSGASAEALSGAAGAIVPATAGADDDRTVPARLRAAVPLAARVRALRDGLDLAAEGLVAPTQPREFRFTPCPRNDFNGAEFLYFASFAALLDRAAWDWWREPPDVLTADREIAFAGNLNAGETLVITLAGLHAAGPAAGHACELRASDGRLLARALTRRASAPLPRCPAARHDLQP</sequence>
<dbReference type="NCBIfam" id="TIGR04098">
    <property type="entry name" value="LnmK_bifunc"/>
    <property type="match status" value="1"/>
</dbReference>
<evidence type="ECO:0000313" key="1">
    <source>
        <dbReference type="Proteomes" id="UP000675920"/>
    </source>
</evidence>
<accession>A0A8B6X8R6</accession>
<dbReference type="AlphaFoldDB" id="A0A8B6X8R6"/>
<name>A0A8B6X8R6_9BURK</name>
<dbReference type="RefSeq" id="WP_051378709.1">
    <property type="nucleotide sequence ID" value="NZ_AXWS01000013.1"/>
</dbReference>
<dbReference type="OrthoDB" id="6847108at2"/>
<reference evidence="2" key="1">
    <citation type="submission" date="2025-08" db="UniProtKB">
        <authorList>
            <consortium name="RefSeq"/>
        </authorList>
    </citation>
    <scope>IDENTIFICATION</scope>
</reference>
<dbReference type="NCBIfam" id="TIGR04099">
    <property type="entry name" value="biosn_Pnap_2097"/>
    <property type="match status" value="1"/>
</dbReference>
<dbReference type="Proteomes" id="UP000675920">
    <property type="component" value="Unplaced"/>
</dbReference>
<dbReference type="InterPro" id="IPR024091">
    <property type="entry name" value="LnmK-like_bifun_acyl/decarbox"/>
</dbReference>